<evidence type="ECO:0000256" key="4">
    <source>
        <dbReference type="ARBA" id="ARBA00023034"/>
    </source>
</evidence>
<dbReference type="GO" id="GO:0005901">
    <property type="term" value="C:caveola"/>
    <property type="evidence" value="ECO:0007669"/>
    <property type="project" value="UniProtKB-SubCell"/>
</dbReference>
<comment type="function">
    <text evidence="6">May act as a scaffolding protein within caveolar membranes. Interacts directly with G-protein alpha subunits and can functionally regulate their activity.</text>
</comment>
<dbReference type="PANTHER" id="PTHR10844">
    <property type="entry name" value="CAVEOLIN"/>
    <property type="match status" value="1"/>
</dbReference>
<sequence length="169" mass="18657">MSSTQELDENRVDMPDMVNRDPNNMNFHARTLFEDVIGEPDGAHSADCVWKNSYGCFTGGKNCCYTVLTYVCALPLALCWGCTFACVTFAHIWQVGPCYRVVQINMSCAQKFFGTCVHCVCDPCYESMSLLLSNIRVLSGNSTELNQYQAGGGVSKELANLPEKSDHIA</sequence>
<dbReference type="GO" id="GO:0000139">
    <property type="term" value="C:Golgi membrane"/>
    <property type="evidence" value="ECO:0007669"/>
    <property type="project" value="UniProtKB-SubCell"/>
</dbReference>
<keyword evidence="3 6" id="KW-1003">Cell membrane</keyword>
<evidence type="ECO:0000256" key="6">
    <source>
        <dbReference type="RuleBase" id="RU000680"/>
    </source>
</evidence>
<dbReference type="Pfam" id="PF01146">
    <property type="entry name" value="Caveolin"/>
    <property type="match status" value="1"/>
</dbReference>
<comment type="caution">
    <text evidence="7">The sequence shown here is derived from an EMBL/GenBank/DDBJ whole genome shotgun (WGS) entry which is preliminary data.</text>
</comment>
<comment type="similarity">
    <text evidence="2 6">Belongs to the caveolin family.</text>
</comment>
<evidence type="ECO:0000313" key="7">
    <source>
        <dbReference type="EMBL" id="CAH1783906.1"/>
    </source>
</evidence>
<keyword evidence="4 6" id="KW-0333">Golgi apparatus</keyword>
<reference evidence="7" key="1">
    <citation type="submission" date="2022-03" db="EMBL/GenBank/DDBJ databases">
        <authorList>
            <person name="Martin C."/>
        </authorList>
    </citation>
    <scope>NUCLEOTIDE SEQUENCE</scope>
</reference>
<dbReference type="GO" id="GO:0060090">
    <property type="term" value="F:molecular adaptor activity"/>
    <property type="evidence" value="ECO:0007669"/>
    <property type="project" value="TreeGrafter"/>
</dbReference>
<dbReference type="AlphaFoldDB" id="A0A8J1XGT7"/>
<comment type="subcellular location">
    <subcellularLocation>
        <location evidence="1 6">Cell membrane</location>
        <topology evidence="1 6">Peripheral membrane protein</topology>
    </subcellularLocation>
    <subcellularLocation>
        <location evidence="6">Golgi apparatus membrane</location>
        <topology evidence="6">Peripheral membrane protein</topology>
    </subcellularLocation>
    <subcellularLocation>
        <location evidence="6">Membrane</location>
        <location evidence="6">Caveola</location>
        <topology evidence="6">Peripheral membrane protein</topology>
    </subcellularLocation>
</comment>
<dbReference type="PANTHER" id="PTHR10844:SF19">
    <property type="entry name" value="CAVEOLIN-2"/>
    <property type="match status" value="1"/>
</dbReference>
<evidence type="ECO:0000256" key="1">
    <source>
        <dbReference type="ARBA" id="ARBA00004202"/>
    </source>
</evidence>
<evidence type="ECO:0000256" key="2">
    <source>
        <dbReference type="ARBA" id="ARBA00010988"/>
    </source>
</evidence>
<keyword evidence="5 6" id="KW-0472">Membrane</keyword>
<dbReference type="Proteomes" id="UP000749559">
    <property type="component" value="Unassembled WGS sequence"/>
</dbReference>
<dbReference type="OrthoDB" id="5917823at2759"/>
<evidence type="ECO:0000256" key="3">
    <source>
        <dbReference type="ARBA" id="ARBA00022475"/>
    </source>
</evidence>
<organism evidence="7 8">
    <name type="scientific">Owenia fusiformis</name>
    <name type="common">Polychaete worm</name>
    <dbReference type="NCBI Taxonomy" id="6347"/>
    <lineage>
        <taxon>Eukaryota</taxon>
        <taxon>Metazoa</taxon>
        <taxon>Spiralia</taxon>
        <taxon>Lophotrochozoa</taxon>
        <taxon>Annelida</taxon>
        <taxon>Polychaeta</taxon>
        <taxon>Sedentaria</taxon>
        <taxon>Canalipalpata</taxon>
        <taxon>Sabellida</taxon>
        <taxon>Oweniida</taxon>
        <taxon>Oweniidae</taxon>
        <taxon>Owenia</taxon>
    </lineage>
</organism>
<evidence type="ECO:0000313" key="8">
    <source>
        <dbReference type="Proteomes" id="UP000749559"/>
    </source>
</evidence>
<dbReference type="GO" id="GO:0070836">
    <property type="term" value="P:caveola assembly"/>
    <property type="evidence" value="ECO:0007669"/>
    <property type="project" value="InterPro"/>
</dbReference>
<keyword evidence="8" id="KW-1185">Reference proteome</keyword>
<dbReference type="EMBL" id="CAIIXF020000005">
    <property type="protein sequence ID" value="CAH1783906.1"/>
    <property type="molecule type" value="Genomic_DNA"/>
</dbReference>
<accession>A0A8J1XGT7</accession>
<proteinExistence type="inferred from homology"/>
<dbReference type="InterPro" id="IPR001612">
    <property type="entry name" value="Caveolin"/>
</dbReference>
<protein>
    <recommendedName>
        <fullName evidence="6">Caveolin</fullName>
    </recommendedName>
</protein>
<evidence type="ECO:0000256" key="5">
    <source>
        <dbReference type="ARBA" id="ARBA00023136"/>
    </source>
</evidence>
<name>A0A8J1XGT7_OWEFU</name>
<gene>
    <name evidence="7" type="ORF">OFUS_LOCUS10181</name>
</gene>